<feature type="domain" description="DNA-directed DNA polymerase family B mitochondria/virus" evidence="9">
    <location>
        <begin position="783"/>
        <end position="955"/>
    </location>
</feature>
<dbReference type="SUPFAM" id="SSF53098">
    <property type="entry name" value="Ribonuclease H-like"/>
    <property type="match status" value="1"/>
</dbReference>
<feature type="domain" description="DNA-directed DNA polymerase family B mitochondria/virus" evidence="9">
    <location>
        <begin position="454"/>
        <end position="645"/>
    </location>
</feature>
<dbReference type="InterPro" id="IPR012337">
    <property type="entry name" value="RNaseH-like_sf"/>
</dbReference>
<keyword evidence="11" id="KW-1185">Reference proteome</keyword>
<keyword evidence="3" id="KW-0808">Transferase</keyword>
<dbReference type="RefSeq" id="XP_050513865.1">
    <property type="nucleotide sequence ID" value="XM_050657908.1"/>
</dbReference>
<evidence type="ECO:0000256" key="1">
    <source>
        <dbReference type="ARBA" id="ARBA00005755"/>
    </source>
</evidence>
<protein>
    <recommendedName>
        <fullName evidence="2">DNA-directed DNA polymerase</fullName>
        <ecNumber evidence="2">2.7.7.7</ecNumber>
    </recommendedName>
</protein>
<dbReference type="InterPro" id="IPR023211">
    <property type="entry name" value="DNA_pol_palm_dom_sf"/>
</dbReference>
<dbReference type="Pfam" id="PF03175">
    <property type="entry name" value="DNA_pol_B_2"/>
    <property type="match status" value="2"/>
</dbReference>
<dbReference type="InterPro" id="IPR043502">
    <property type="entry name" value="DNA/RNA_pol_sf"/>
</dbReference>
<dbReference type="RefSeq" id="XP_050497315.1">
    <property type="nucleotide sequence ID" value="XM_050641358.1"/>
</dbReference>
<evidence type="ECO:0000259" key="9">
    <source>
        <dbReference type="Pfam" id="PF03175"/>
    </source>
</evidence>
<dbReference type="PANTHER" id="PTHR33568:SF3">
    <property type="entry name" value="DNA-DIRECTED DNA POLYMERASE"/>
    <property type="match status" value="1"/>
</dbReference>
<keyword evidence="5" id="KW-0235">DNA replication</keyword>
<dbReference type="InterPro" id="IPR036397">
    <property type="entry name" value="RNaseH_sf"/>
</dbReference>
<evidence type="ECO:0000256" key="2">
    <source>
        <dbReference type="ARBA" id="ARBA00012417"/>
    </source>
</evidence>
<accession>A0ABM5JH98</accession>
<dbReference type="Proteomes" id="UP001652700">
    <property type="component" value="Unplaced"/>
</dbReference>
<name>A0ABM5JH98_DIAVI</name>
<reference evidence="10" key="1">
    <citation type="submission" date="2025-05" db="UniProtKB">
        <authorList>
            <consortium name="EnsemblMetazoa"/>
        </authorList>
    </citation>
    <scope>IDENTIFICATION</scope>
</reference>
<proteinExistence type="inferred from homology"/>
<evidence type="ECO:0000313" key="11">
    <source>
        <dbReference type="Proteomes" id="UP001652700"/>
    </source>
</evidence>
<dbReference type="Gene3D" id="3.30.420.10">
    <property type="entry name" value="Ribonuclease H-like superfamily/Ribonuclease H"/>
    <property type="match status" value="1"/>
</dbReference>
<evidence type="ECO:0000256" key="7">
    <source>
        <dbReference type="ARBA" id="ARBA00023125"/>
    </source>
</evidence>
<dbReference type="GeneID" id="126889548"/>
<dbReference type="Gene3D" id="3.90.1600.10">
    <property type="entry name" value="Palm domain of DNA polymerase"/>
    <property type="match status" value="1"/>
</dbReference>
<dbReference type="GeneID" id="126878569"/>
<dbReference type="Gene3D" id="1.10.287.690">
    <property type="entry name" value="Helix hairpin bin"/>
    <property type="match status" value="1"/>
</dbReference>
<evidence type="ECO:0000256" key="8">
    <source>
        <dbReference type="ARBA" id="ARBA00049244"/>
    </source>
</evidence>
<keyword evidence="7" id="KW-0238">DNA-binding</keyword>
<evidence type="ECO:0000256" key="3">
    <source>
        <dbReference type="ARBA" id="ARBA00022679"/>
    </source>
</evidence>
<keyword evidence="6" id="KW-0239">DNA-directed DNA polymerase</keyword>
<dbReference type="PANTHER" id="PTHR33568">
    <property type="entry name" value="DNA POLYMERASE"/>
    <property type="match status" value="1"/>
</dbReference>
<comment type="catalytic activity">
    <reaction evidence="8">
        <text>DNA(n) + a 2'-deoxyribonucleoside 5'-triphosphate = DNA(n+1) + diphosphate</text>
        <dbReference type="Rhea" id="RHEA:22508"/>
        <dbReference type="Rhea" id="RHEA-COMP:17339"/>
        <dbReference type="Rhea" id="RHEA-COMP:17340"/>
        <dbReference type="ChEBI" id="CHEBI:33019"/>
        <dbReference type="ChEBI" id="CHEBI:61560"/>
        <dbReference type="ChEBI" id="CHEBI:173112"/>
        <dbReference type="EC" id="2.7.7.7"/>
    </reaction>
</comment>
<dbReference type="EC" id="2.7.7.7" evidence="2"/>
<organism evidence="10 11">
    <name type="scientific">Diabrotica virgifera virgifera</name>
    <name type="common">western corn rootworm</name>
    <dbReference type="NCBI Taxonomy" id="50390"/>
    <lineage>
        <taxon>Eukaryota</taxon>
        <taxon>Metazoa</taxon>
        <taxon>Ecdysozoa</taxon>
        <taxon>Arthropoda</taxon>
        <taxon>Hexapoda</taxon>
        <taxon>Insecta</taxon>
        <taxon>Pterygota</taxon>
        <taxon>Neoptera</taxon>
        <taxon>Endopterygota</taxon>
        <taxon>Coleoptera</taxon>
        <taxon>Polyphaga</taxon>
        <taxon>Cucujiformia</taxon>
        <taxon>Chrysomeloidea</taxon>
        <taxon>Chrysomelidae</taxon>
        <taxon>Galerucinae</taxon>
        <taxon>Diabroticina</taxon>
        <taxon>Diabroticites</taxon>
        <taxon>Diabrotica</taxon>
    </lineage>
</organism>
<evidence type="ECO:0000256" key="5">
    <source>
        <dbReference type="ARBA" id="ARBA00022705"/>
    </source>
</evidence>
<keyword evidence="4" id="KW-0548">Nucleotidyltransferase</keyword>
<evidence type="ECO:0000256" key="4">
    <source>
        <dbReference type="ARBA" id="ARBA00022695"/>
    </source>
</evidence>
<evidence type="ECO:0000313" key="10">
    <source>
        <dbReference type="EnsemblMetazoa" id="XP_050497315.1"/>
    </source>
</evidence>
<dbReference type="Gene3D" id="3.40.960.10">
    <property type="entry name" value="VSR Endonuclease"/>
    <property type="match status" value="1"/>
</dbReference>
<dbReference type="SUPFAM" id="SSF56672">
    <property type="entry name" value="DNA/RNA polymerases"/>
    <property type="match status" value="1"/>
</dbReference>
<dbReference type="EnsemblMetazoa" id="XM_050657908.1">
    <property type="protein sequence ID" value="XP_050513865.1"/>
    <property type="gene ID" value="LOC126889548"/>
</dbReference>
<comment type="similarity">
    <text evidence="1">Belongs to the DNA polymerase type-B family.</text>
</comment>
<sequence>MNKFLVTKDTFKKIRKFGLQGRTLEFKIRDVPQSEEPVGWVKKAIEGIVLKGTEGLEPTDQVGFTFCSKDFARGQGWMRFKPACEVTVDDIWNKISSIYQSNSTGLNTETFCLGITTVKLPAGKGGPRGRAYNSFNEECLKRRGTVVIKNKDNLCLPRALVVAKAHVDKDQEWKKVRQDIGKIQGQRAHQLIEAANVTIPVGGAGIPELQQFQGHLTDYKIVVYSYGSKGRDVMFCGNTNGPALNLLYHEGHFNVITSLTAAFCCIYYCEECHQPFNNKNDHRCGGTCFACRRSPACSKDCVKIPCDQCGRNFYGKACFNAHVGSVCDKIKRCKTCYKIYTKSHVCGEVFCKTCKKNCLSDHLCYIQPDSGLPPSSDFLFIFYDLETSQEKILADGSLLQEPILCVFNQRCYKCLPEMKLVFCQSCGFRQKILRGLDVISLFMNHILQIRKKFKNVVVLAHNGGGFDHQFILNYILTKTDLTPDLIMRGTKLVSMAVGNARFLDSLNYFPMALSALPKAFGLTELKKGYFPHLFNREENQSYVGPMPDLKFYDPDNLKDDARDKLIAWHAERVDEGYVFDFQKEIVEYCISDVEILTKACLTFRKQLMDTSNVCPFFEATTVASTCNKVFRRNFLQPNTIALIPKGGYRFKDNQSKIALQWLLWEEKQRCIKIQHAARGPEALIGNCRVDGLYENTIFDFQGCYYHGCPTCYPTDRTAPLHDDPSDCMENRHDKTIAKVKHLRSIGYEVVEMWECQFRKMLTAEIKAYTEGHPLMASLPLNPRDALYGGRTGNTVEYYKCKDGEKIKYVDVCSLYPWVCKYGKFPIGHPKKIYIGQECTAVDITELSGLIKCKVLPPTNLYHPVLPTKMNSKCMFVLCRKCGEDFAEEECEHSNDERALSGTWVIEEVVKALSKGYKIIETYEIWSYDALQLSKSQKGLFSDMMNKFIKVKQQASGWPRGCVSDEEKSRYIEEFLQREDVRLEFSDITENPGLRSLAKLMLNSFWGKFAQRENLPKTSIINKPGEFFAMLINPSIQVNTVIPVNEDTLVVTWEYVEEAYSMSSTVNVVLASYVTALARLKLYSYLEIIGSRAKYYDTDSSIYLSKAGLPDLPIGECIGDLTDELGGGYISEFVSGGPKNYAYKYTLPNGEEKICCKVKGICLNYEASKLVNFDTIKKMVLMKSDPVSVVTKQIQRTQDHCVITKTLEKKYRPNSAKRKFFEDFTSVPYGYKKLKI</sequence>
<evidence type="ECO:0000256" key="6">
    <source>
        <dbReference type="ARBA" id="ARBA00022932"/>
    </source>
</evidence>
<dbReference type="InterPro" id="IPR004868">
    <property type="entry name" value="DNA-dir_DNA_pol_B_mt/vir"/>
</dbReference>
<dbReference type="EnsemblMetazoa" id="XM_050641358.1">
    <property type="protein sequence ID" value="XP_050497315.1"/>
    <property type="gene ID" value="LOC126878569"/>
</dbReference>